<dbReference type="InterPro" id="IPR000683">
    <property type="entry name" value="Gfo/Idh/MocA-like_OxRdtase_N"/>
</dbReference>
<dbReference type="Proteomes" id="UP000800200">
    <property type="component" value="Unassembled WGS sequence"/>
</dbReference>
<dbReference type="OrthoDB" id="2129491at2759"/>
<name>A0A6A6EMT0_9PEZI</name>
<reference evidence="3" key="1">
    <citation type="journal article" date="2020" name="Stud. Mycol.">
        <title>101 Dothideomycetes genomes: a test case for predicting lifestyles and emergence of pathogens.</title>
        <authorList>
            <person name="Haridas S."/>
            <person name="Albert R."/>
            <person name="Binder M."/>
            <person name="Bloem J."/>
            <person name="Labutti K."/>
            <person name="Salamov A."/>
            <person name="Andreopoulos B."/>
            <person name="Baker S."/>
            <person name="Barry K."/>
            <person name="Bills G."/>
            <person name="Bluhm B."/>
            <person name="Cannon C."/>
            <person name="Castanera R."/>
            <person name="Culley D."/>
            <person name="Daum C."/>
            <person name="Ezra D."/>
            <person name="Gonzalez J."/>
            <person name="Henrissat B."/>
            <person name="Kuo A."/>
            <person name="Liang C."/>
            <person name="Lipzen A."/>
            <person name="Lutzoni F."/>
            <person name="Magnuson J."/>
            <person name="Mondo S."/>
            <person name="Nolan M."/>
            <person name="Ohm R."/>
            <person name="Pangilinan J."/>
            <person name="Park H.-J."/>
            <person name="Ramirez L."/>
            <person name="Alfaro M."/>
            <person name="Sun H."/>
            <person name="Tritt A."/>
            <person name="Yoshinaga Y."/>
            <person name="Zwiers L.-H."/>
            <person name="Turgeon B."/>
            <person name="Goodwin S."/>
            <person name="Spatafora J."/>
            <person name="Crous P."/>
            <person name="Grigoriev I."/>
        </authorList>
    </citation>
    <scope>NUCLEOTIDE SEQUENCE</scope>
    <source>
        <strain evidence="3">CBS 207.26</strain>
    </source>
</reference>
<evidence type="ECO:0000259" key="2">
    <source>
        <dbReference type="Pfam" id="PF01408"/>
    </source>
</evidence>
<evidence type="ECO:0000256" key="1">
    <source>
        <dbReference type="SAM" id="MobiDB-lite"/>
    </source>
</evidence>
<accession>A0A6A6EMT0</accession>
<feature type="compositionally biased region" description="Polar residues" evidence="1">
    <location>
        <begin position="12"/>
        <end position="33"/>
    </location>
</feature>
<dbReference type="InterPro" id="IPR036291">
    <property type="entry name" value="NAD(P)-bd_dom_sf"/>
</dbReference>
<dbReference type="InterPro" id="IPR051450">
    <property type="entry name" value="Gfo/Idh/MocA_Oxidoreductases"/>
</dbReference>
<sequence length="590" mass="66170">MRNIFKRRSVATGPSDTASSINKTSVQSSTNSQDDIHFRTPENPVFQNPPRVLIIGAGSRGTAYAKAAISSTNAIVSAVAEPIAYKRAEFGKKFIWGADQPKPDQAFSDWKQWVEFEETRRERERVGEKVEGGVDAVFVCVLDKMHEEVVCGIAGLGVHVCVEKPLATSLRACMAIYGALKDEEEKRKTLANGYANGRIDGHVNGEKKVRQPIFGICHVLRYSPHNMLLRQLVLEKEVIGDVLSIEHVEPVGWWHFSHSYVRGNWRKESVTAPSLLTKSCHDIDFIMWMLCSPPPNGGIEPHLPSFLTSTGSRKLFRKERKPKAAGNATNCLSCSHEENCDYSAKKIYLEKQLKFGKTGWPVKIVNPEIEECYKTSGLGAASEMLLQNLRENYSPETPVNEVESRPWFGRCVWEADNDVCDDQCVTITWDDDPISNDEDGRPILKGRGAKTGQFHMIAFTDKICERRGRIYGTKGEIEYDSTTIKVCDFSTGHTKVHRPHLAGGGHGGGDDGLVRQFLMAVEAVDSQGMSAAEAQQKFLGCDLDEAFRSHAMVFAAEDARKDRKVVAWKQWWQDQVEQQLHRRQEQTRNI</sequence>
<dbReference type="Gene3D" id="3.30.360.10">
    <property type="entry name" value="Dihydrodipicolinate Reductase, domain 2"/>
    <property type="match status" value="2"/>
</dbReference>
<protein>
    <submittedName>
        <fullName evidence="3">Streptomycin biosynthesis protein StrI</fullName>
    </submittedName>
</protein>
<dbReference type="PANTHER" id="PTHR43377">
    <property type="entry name" value="BILIVERDIN REDUCTASE A"/>
    <property type="match status" value="1"/>
</dbReference>
<evidence type="ECO:0000313" key="3">
    <source>
        <dbReference type="EMBL" id="KAF2191236.1"/>
    </source>
</evidence>
<dbReference type="SUPFAM" id="SSF51735">
    <property type="entry name" value="NAD(P)-binding Rossmann-fold domains"/>
    <property type="match status" value="1"/>
</dbReference>
<dbReference type="SUPFAM" id="SSF55347">
    <property type="entry name" value="Glyceraldehyde-3-phosphate dehydrogenase-like, C-terminal domain"/>
    <property type="match status" value="1"/>
</dbReference>
<organism evidence="3 4">
    <name type="scientific">Zopfia rhizophila CBS 207.26</name>
    <dbReference type="NCBI Taxonomy" id="1314779"/>
    <lineage>
        <taxon>Eukaryota</taxon>
        <taxon>Fungi</taxon>
        <taxon>Dikarya</taxon>
        <taxon>Ascomycota</taxon>
        <taxon>Pezizomycotina</taxon>
        <taxon>Dothideomycetes</taxon>
        <taxon>Dothideomycetes incertae sedis</taxon>
        <taxon>Zopfiaceae</taxon>
        <taxon>Zopfia</taxon>
    </lineage>
</organism>
<dbReference type="EMBL" id="ML994617">
    <property type="protein sequence ID" value="KAF2191236.1"/>
    <property type="molecule type" value="Genomic_DNA"/>
</dbReference>
<proteinExistence type="predicted"/>
<dbReference type="GO" id="GO:0000166">
    <property type="term" value="F:nucleotide binding"/>
    <property type="evidence" value="ECO:0007669"/>
    <property type="project" value="InterPro"/>
</dbReference>
<feature type="region of interest" description="Disordered" evidence="1">
    <location>
        <begin position="1"/>
        <end position="43"/>
    </location>
</feature>
<keyword evidence="4" id="KW-1185">Reference proteome</keyword>
<evidence type="ECO:0000313" key="4">
    <source>
        <dbReference type="Proteomes" id="UP000800200"/>
    </source>
</evidence>
<dbReference type="AlphaFoldDB" id="A0A6A6EMT0"/>
<feature type="domain" description="Gfo/Idh/MocA-like oxidoreductase N-terminal" evidence="2">
    <location>
        <begin position="51"/>
        <end position="183"/>
    </location>
</feature>
<dbReference type="Pfam" id="PF01408">
    <property type="entry name" value="GFO_IDH_MocA"/>
    <property type="match status" value="1"/>
</dbReference>
<dbReference type="PANTHER" id="PTHR43377:SF12">
    <property type="entry name" value="BINDING ROSSMANN FOLD OXIDOREDUCTASE, PUTATIVE (AFU_ORTHOLOGUE AFUA_3G11840)-RELATED"/>
    <property type="match status" value="1"/>
</dbReference>
<gene>
    <name evidence="3" type="ORF">K469DRAFT_557271</name>
</gene>
<dbReference type="Gene3D" id="3.40.50.720">
    <property type="entry name" value="NAD(P)-binding Rossmann-like Domain"/>
    <property type="match status" value="1"/>
</dbReference>